<dbReference type="EMBL" id="CP026652">
    <property type="protein sequence ID" value="AVH58375.1"/>
    <property type="molecule type" value="Genomic_DNA"/>
</dbReference>
<keyword evidence="2" id="KW-1185">Reference proteome</keyword>
<evidence type="ECO:0000313" key="1">
    <source>
        <dbReference type="EMBL" id="AVH58375.1"/>
    </source>
</evidence>
<dbReference type="Proteomes" id="UP000238413">
    <property type="component" value="Chromosome"/>
</dbReference>
<reference evidence="1 2" key="1">
    <citation type="submission" date="2018-02" db="EMBL/GenBank/DDBJ databases">
        <title>Complete genome sequence of Streptomyces dengpaensis, the producer of angucyclines.</title>
        <authorList>
            <person name="Yumei L."/>
        </authorList>
    </citation>
    <scope>NUCLEOTIDE SEQUENCE [LARGE SCALE GENOMIC DNA]</scope>
    <source>
        <strain evidence="1 2">XZHG99</strain>
    </source>
</reference>
<accession>A0ABM6SV43</accession>
<proteinExistence type="predicted"/>
<dbReference type="InterPro" id="IPR038128">
    <property type="entry name" value="Gamma_PGA_hydro_sf"/>
</dbReference>
<dbReference type="Pfam" id="PF05908">
    <property type="entry name" value="Gamma_PGA_hydro"/>
    <property type="match status" value="1"/>
</dbReference>
<sequence>MADLYASYTALAASEVEGMSYERRSVPVTGTTWSAIAIHGGGIEAGSGEMARAVGAGLMNHYEFAGIKSANNWDLHVTSTNFDEPTCLGIVTAARRCLSFHGYTGTTDVAETSLGGLDTATVARVQTALQYAGFRVITAAQEINGSDPANIANKTTITAGVQIEMSAALRASFFPNGDTSRAMRDSGQRTATFSRYVAAIRSVFDGQGTVSQGSVNVSRWTTVPYSAADIDIVAGMSTDKLAVGGSQFLNLAGRFVDVNNAYLARVAFNTDQTVTLTLRKRVASTETLLATAANTSGLTHAAGRMFTVRFQITGSTLRAKVWLAGAAEPSEWSVTTPDTSLTAAGAVGTRSILSTTNTNVLPVVASYDGFRQLAPQRMRVVRSVNGITKAQQAGAAVRLAYPSIIAL</sequence>
<name>A0ABM6SV43_9ACTN</name>
<protein>
    <recommendedName>
        <fullName evidence="3">Replication protein</fullName>
    </recommendedName>
</protein>
<dbReference type="InterPro" id="IPR008585">
    <property type="entry name" value="Gamma_PGA_hydro"/>
</dbReference>
<evidence type="ECO:0000313" key="2">
    <source>
        <dbReference type="Proteomes" id="UP000238413"/>
    </source>
</evidence>
<gene>
    <name evidence="1" type="ORF">C4B68_24340</name>
</gene>
<dbReference type="Gene3D" id="3.40.630.100">
    <property type="entry name" value="Poly-gamma-glutamate hydrolase, zinc-binding motif"/>
    <property type="match status" value="1"/>
</dbReference>
<evidence type="ECO:0008006" key="3">
    <source>
        <dbReference type="Google" id="ProtNLM"/>
    </source>
</evidence>
<organism evidence="1 2">
    <name type="scientific">Streptomyces dengpaensis</name>
    <dbReference type="NCBI Taxonomy" id="2049881"/>
    <lineage>
        <taxon>Bacteria</taxon>
        <taxon>Bacillati</taxon>
        <taxon>Actinomycetota</taxon>
        <taxon>Actinomycetes</taxon>
        <taxon>Kitasatosporales</taxon>
        <taxon>Streptomycetaceae</taxon>
        <taxon>Streptomyces</taxon>
    </lineage>
</organism>